<evidence type="ECO:0000313" key="1">
    <source>
        <dbReference type="EMBL" id="KPL52217.1"/>
    </source>
</evidence>
<reference evidence="1 2" key="2">
    <citation type="submission" date="2015-10" db="EMBL/GenBank/DDBJ databases">
        <title>Draft Genome Sequence of Prosthecomicrobium hirschii ATCC 27832.</title>
        <authorList>
            <person name="Daniel J."/>
            <person name="Givan S.A."/>
            <person name="Brun Y.V."/>
            <person name="Brown P.J."/>
        </authorList>
    </citation>
    <scope>NUCLEOTIDE SEQUENCE [LARGE SCALE GENOMIC DNA]</scope>
    <source>
        <strain evidence="1 2">16</strain>
    </source>
</reference>
<dbReference type="Proteomes" id="UP000048984">
    <property type="component" value="Unassembled WGS sequence"/>
</dbReference>
<reference evidence="1 2" key="1">
    <citation type="submission" date="2015-09" db="EMBL/GenBank/DDBJ databases">
        <authorList>
            <consortium name="Swine Surveillance"/>
        </authorList>
    </citation>
    <scope>NUCLEOTIDE SEQUENCE [LARGE SCALE GENOMIC DNA]</scope>
    <source>
        <strain evidence="1 2">16</strain>
    </source>
</reference>
<dbReference type="AlphaFoldDB" id="A0A0N8GER0"/>
<name>A0A0N8GER0_9HYPH</name>
<protein>
    <submittedName>
        <fullName evidence="1">Uncharacterized protein</fullName>
    </submittedName>
</protein>
<accession>A0A0N8GER0</accession>
<sequence length="125" mass="13537">MMDELPPYVISGDRGGRVIERVTTALDVADSGRLVRIEGLCASACTVYLALTRVNRVCLGPGAVLAFHQTTDIKTGKTNPKANKIVLSLYPISVQNWIKARGGLTAKLLVMDFAEARKHVRVCPS</sequence>
<gene>
    <name evidence="1" type="ORF">ABB55_08210</name>
</gene>
<organism evidence="1 2">
    <name type="scientific">Prosthecodimorpha hirschii</name>
    <dbReference type="NCBI Taxonomy" id="665126"/>
    <lineage>
        <taxon>Bacteria</taxon>
        <taxon>Pseudomonadati</taxon>
        <taxon>Pseudomonadota</taxon>
        <taxon>Alphaproteobacteria</taxon>
        <taxon>Hyphomicrobiales</taxon>
        <taxon>Ancalomicrobiaceae</taxon>
        <taxon>Prosthecodimorpha</taxon>
    </lineage>
</organism>
<keyword evidence="2" id="KW-1185">Reference proteome</keyword>
<evidence type="ECO:0000313" key="2">
    <source>
        <dbReference type="Proteomes" id="UP000048984"/>
    </source>
</evidence>
<comment type="caution">
    <text evidence="1">The sequence shown here is derived from an EMBL/GenBank/DDBJ whole genome shotgun (WGS) entry which is preliminary data.</text>
</comment>
<dbReference type="EMBL" id="LJYW01000001">
    <property type="protein sequence ID" value="KPL52217.1"/>
    <property type="molecule type" value="Genomic_DNA"/>
</dbReference>
<proteinExistence type="predicted"/>